<dbReference type="EMBL" id="LANQ01000001">
    <property type="protein sequence ID" value="KJV58917.1"/>
    <property type="molecule type" value="Genomic_DNA"/>
</dbReference>
<comment type="caution">
    <text evidence="1">The sequence shown here is derived from an EMBL/GenBank/DDBJ whole genome shotgun (WGS) entry which is preliminary data.</text>
</comment>
<name>A0A0F3MTY9_RICFI</name>
<dbReference type="AlphaFoldDB" id="A0A0F3MTY9"/>
<protein>
    <submittedName>
        <fullName evidence="1">Uncharacterized protein</fullName>
    </submittedName>
</protein>
<sequence>MAKKVVPKKAATAFIPTLPRAEVSFILVIPETKLKKIKGVMIIFIKRKKMSPIGLI</sequence>
<dbReference type="Proteomes" id="UP000033475">
    <property type="component" value="Unassembled WGS sequence"/>
</dbReference>
<evidence type="ECO:0000313" key="2">
    <source>
        <dbReference type="Proteomes" id="UP000033475"/>
    </source>
</evidence>
<evidence type="ECO:0000313" key="1">
    <source>
        <dbReference type="EMBL" id="KJV58917.1"/>
    </source>
</evidence>
<proteinExistence type="predicted"/>
<reference evidence="1 2" key="1">
    <citation type="submission" date="2015-01" db="EMBL/GenBank/DDBJ databases">
        <title>Genome Sequencing of Rickettsiales.</title>
        <authorList>
            <person name="Daugherty S.C."/>
            <person name="Su Q."/>
            <person name="Abolude K."/>
            <person name="Beier-Sexton M."/>
            <person name="Carlyon J.A."/>
            <person name="Carter R."/>
            <person name="Day N.P."/>
            <person name="Dumler S.J."/>
            <person name="Dyachenko V."/>
            <person name="Godinez A."/>
            <person name="Kurtti T.J."/>
            <person name="Lichay M."/>
            <person name="Mullins K.E."/>
            <person name="Ott S."/>
            <person name="Pappas-Brown V."/>
            <person name="Paris D.H."/>
            <person name="Patel P."/>
            <person name="Richards A.L."/>
            <person name="Sadzewicz L."/>
            <person name="Sears K."/>
            <person name="Seidman D."/>
            <person name="Sengamalay N."/>
            <person name="Stenos J."/>
            <person name="Tallon L.J."/>
            <person name="Vincent G."/>
            <person name="Fraser C.M."/>
            <person name="Munderloh U."/>
            <person name="Dunning-Hotopp J.C."/>
        </authorList>
    </citation>
    <scope>NUCLEOTIDE SEQUENCE [LARGE SCALE GENOMIC DNA]</scope>
    <source>
        <strain evidence="1 2">Pedreira</strain>
    </source>
</reference>
<organism evidence="1 2">
    <name type="scientific">Rickettsia felis str. Pedreira</name>
    <dbReference type="NCBI Taxonomy" id="1359196"/>
    <lineage>
        <taxon>Bacteria</taxon>
        <taxon>Pseudomonadati</taxon>
        <taxon>Pseudomonadota</taxon>
        <taxon>Alphaproteobacteria</taxon>
        <taxon>Rickettsiales</taxon>
        <taxon>Rickettsiaceae</taxon>
        <taxon>Rickettsieae</taxon>
        <taxon>Rickettsia</taxon>
        <taxon>spotted fever group</taxon>
    </lineage>
</organism>
<gene>
    <name evidence="1" type="ORF">RFEPED_1312</name>
</gene>
<accession>A0A0F3MTY9</accession>